<dbReference type="Proteomes" id="UP001152797">
    <property type="component" value="Unassembled WGS sequence"/>
</dbReference>
<evidence type="ECO:0000313" key="2">
    <source>
        <dbReference type="EMBL" id="CAL1138692.1"/>
    </source>
</evidence>
<comment type="caution">
    <text evidence="1">The sequence shown here is derived from an EMBL/GenBank/DDBJ whole genome shotgun (WGS) entry which is preliminary data.</text>
</comment>
<accession>A0A9P1C617</accession>
<sequence length="212" mass="23662">MATSDAMPRRPRLFHRAVPCLLLCAAWLVVFDALHRLSFVQGVALHGTRAAQRQVAQRFSQKGQQARGELNADGKVEARRLTSSIKKAYSAVKLIEVLDGAVDGPIFNFFHASAAYTQLARLKRKRDLQQRDWDSPVLLRLHTRVEHMMGEDQLEARALANVLWSIARCACAEPEVVNASGQPALSTGFQECSFRRSWGSECRSGCWLLSSL</sequence>
<dbReference type="AlphaFoldDB" id="A0A9P1C617"/>
<reference evidence="1" key="1">
    <citation type="submission" date="2022-10" db="EMBL/GenBank/DDBJ databases">
        <authorList>
            <person name="Chen Y."/>
            <person name="Dougan E. K."/>
            <person name="Chan C."/>
            <person name="Rhodes N."/>
            <person name="Thang M."/>
        </authorList>
    </citation>
    <scope>NUCLEOTIDE SEQUENCE</scope>
</reference>
<reference evidence="2" key="2">
    <citation type="submission" date="2024-04" db="EMBL/GenBank/DDBJ databases">
        <authorList>
            <person name="Chen Y."/>
            <person name="Shah S."/>
            <person name="Dougan E. K."/>
            <person name="Thang M."/>
            <person name="Chan C."/>
        </authorList>
    </citation>
    <scope>NUCLEOTIDE SEQUENCE [LARGE SCALE GENOMIC DNA]</scope>
</reference>
<dbReference type="EMBL" id="CAMXCT010000979">
    <property type="protein sequence ID" value="CAI3985317.1"/>
    <property type="molecule type" value="Genomic_DNA"/>
</dbReference>
<protein>
    <submittedName>
        <fullName evidence="1">Uncharacterized protein</fullName>
    </submittedName>
</protein>
<evidence type="ECO:0000313" key="3">
    <source>
        <dbReference type="Proteomes" id="UP001152797"/>
    </source>
</evidence>
<dbReference type="EMBL" id="CAMXCT020000979">
    <property type="protein sequence ID" value="CAL1138692.1"/>
    <property type="molecule type" value="Genomic_DNA"/>
</dbReference>
<proteinExistence type="predicted"/>
<dbReference type="EMBL" id="CAMXCT030000979">
    <property type="protein sequence ID" value="CAL4772629.1"/>
    <property type="molecule type" value="Genomic_DNA"/>
</dbReference>
<name>A0A9P1C617_9DINO</name>
<gene>
    <name evidence="1" type="ORF">C1SCF055_LOCUS12779</name>
</gene>
<organism evidence="1">
    <name type="scientific">Cladocopium goreaui</name>
    <dbReference type="NCBI Taxonomy" id="2562237"/>
    <lineage>
        <taxon>Eukaryota</taxon>
        <taxon>Sar</taxon>
        <taxon>Alveolata</taxon>
        <taxon>Dinophyceae</taxon>
        <taxon>Suessiales</taxon>
        <taxon>Symbiodiniaceae</taxon>
        <taxon>Cladocopium</taxon>
    </lineage>
</organism>
<keyword evidence="3" id="KW-1185">Reference proteome</keyword>
<evidence type="ECO:0000313" key="1">
    <source>
        <dbReference type="EMBL" id="CAI3985317.1"/>
    </source>
</evidence>